<proteinExistence type="predicted"/>
<reference evidence="1" key="1">
    <citation type="submission" date="2015-10" db="EMBL/GenBank/DDBJ databases">
        <authorList>
            <person name="Gilbert D.G."/>
        </authorList>
    </citation>
    <scope>NUCLEOTIDE SEQUENCE</scope>
</reference>
<sequence length="138" mass="15663">MIRSKRKILLLIVLLLFMWGCEDEMTPLASYVPIDAQLWGLEFQGYDGYIVADWEISNTADVSISGWEIHIKIVMINDQTEQGLFFRHDVTMAPGDSARFSGNVFFHRDAVSIYPVTLTTDNGAMKSWDITTVRGLVE</sequence>
<dbReference type="AlphaFoldDB" id="A0A160VI05"/>
<evidence type="ECO:0000313" key="1">
    <source>
        <dbReference type="EMBL" id="CUV10500.1"/>
    </source>
</evidence>
<accession>A0A160VI05</accession>
<gene>
    <name evidence="1" type="ORF">MGWOODY_Mmi908</name>
</gene>
<name>A0A160VI05_9ZZZZ</name>
<organism evidence="1">
    <name type="scientific">hydrothermal vent metagenome</name>
    <dbReference type="NCBI Taxonomy" id="652676"/>
    <lineage>
        <taxon>unclassified sequences</taxon>
        <taxon>metagenomes</taxon>
        <taxon>ecological metagenomes</taxon>
    </lineage>
</organism>
<protein>
    <submittedName>
        <fullName evidence="1">Uncharacterized protein</fullName>
    </submittedName>
</protein>
<dbReference type="EMBL" id="FAXC01000424">
    <property type="protein sequence ID" value="CUV10500.1"/>
    <property type="molecule type" value="Genomic_DNA"/>
</dbReference>